<organism evidence="1">
    <name type="scientific">Chromera velia CCMP2878</name>
    <dbReference type="NCBI Taxonomy" id="1169474"/>
    <lineage>
        <taxon>Eukaryota</taxon>
        <taxon>Sar</taxon>
        <taxon>Alveolata</taxon>
        <taxon>Colpodellida</taxon>
        <taxon>Chromeraceae</taxon>
        <taxon>Chromera</taxon>
    </lineage>
</organism>
<protein>
    <submittedName>
        <fullName evidence="1">Uncharacterized protein</fullName>
    </submittedName>
</protein>
<gene>
    <name evidence="1" type="ORF">Cvel_12265</name>
</gene>
<proteinExistence type="predicted"/>
<evidence type="ECO:0000313" key="1">
    <source>
        <dbReference type="EMBL" id="CEM53800.1"/>
    </source>
</evidence>
<accession>A0A0G4I9G7</accession>
<dbReference type="Gene3D" id="3.30.300.90">
    <property type="entry name" value="BolA-like"/>
    <property type="match status" value="1"/>
</dbReference>
<sequence>MSPSRSTRGGGLRASLKWRRQARSSVSMELLKHSVAKKLSEGIVDSTVKSEGLLGVTVTAQPPGGGPPQEEPFKIVISSPTFKGLSSEKRHELIMGHLKEERKKCVIMTTTMLTTPGGDKETLVFIP</sequence>
<dbReference type="VEuPathDB" id="CryptoDB:Cvel_12265"/>
<dbReference type="InterPro" id="IPR036065">
    <property type="entry name" value="BolA-like_sf"/>
</dbReference>
<name>A0A0G4I9G7_9ALVE</name>
<dbReference type="AlphaFoldDB" id="A0A0G4I9G7"/>
<reference evidence="1" key="1">
    <citation type="submission" date="2014-11" db="EMBL/GenBank/DDBJ databases">
        <authorList>
            <person name="Otto D Thomas"/>
            <person name="Naeem Raeece"/>
        </authorList>
    </citation>
    <scope>NUCLEOTIDE SEQUENCE</scope>
</reference>
<dbReference type="SUPFAM" id="SSF82657">
    <property type="entry name" value="BolA-like"/>
    <property type="match status" value="1"/>
</dbReference>
<dbReference type="EMBL" id="CDMZ01005726">
    <property type="protein sequence ID" value="CEM53800.1"/>
    <property type="molecule type" value="Genomic_DNA"/>
</dbReference>